<evidence type="ECO:0000313" key="17">
    <source>
        <dbReference type="Proteomes" id="UP000460333"/>
    </source>
</evidence>
<keyword evidence="1" id="KW-1133">Transmembrane helix</keyword>
<dbReference type="Gene3D" id="1.20.1250.20">
    <property type="entry name" value="MFS general substrate transporter like domains"/>
    <property type="match status" value="1"/>
</dbReference>
<dbReference type="Proteomes" id="UP000638311">
    <property type="component" value="Unassembled WGS sequence"/>
</dbReference>
<dbReference type="Proteomes" id="UP000478746">
    <property type="component" value="Unassembled WGS sequence"/>
</dbReference>
<reference evidence="12 14" key="1">
    <citation type="journal article" date="2017" name="Anaerobe">
        <title>Quantification, isolation and characterization of Bifidobacterium from the vaginal microbiomes of reproductive aged women.</title>
        <authorList>
            <person name="Freitas A.C."/>
            <person name="Hill J.E."/>
        </authorList>
    </citation>
    <scope>NUCLEOTIDE SEQUENCE [LARGE SCALE GENOMIC DNA]</scope>
    <source>
        <strain evidence="12 14">N6D05</strain>
    </source>
</reference>
<proteinExistence type="predicted"/>
<evidence type="ECO:0000313" key="8">
    <source>
        <dbReference type="EMBL" id="KAB7360639.1"/>
    </source>
</evidence>
<evidence type="ECO:0000313" key="10">
    <source>
        <dbReference type="EMBL" id="MZR88533.1"/>
    </source>
</evidence>
<dbReference type="EMBL" id="QSRZ01000005">
    <property type="protein sequence ID" value="RGL49591.1"/>
    <property type="molecule type" value="Genomic_DNA"/>
</dbReference>
<protein>
    <submittedName>
        <fullName evidence="10">Fucose permease</fullName>
    </submittedName>
    <submittedName>
        <fullName evidence="2">Sugar MFS transporter</fullName>
    </submittedName>
</protein>
<dbReference type="EMBL" id="WDTJ01000002">
    <property type="protein sequence ID" value="KAB7237134.1"/>
    <property type="molecule type" value="Genomic_DNA"/>
</dbReference>
<gene>
    <name evidence="12" type="ORF">CE169_04130</name>
    <name evidence="13" type="ORF">DXC63_05540</name>
    <name evidence="9" type="ORF">GBB40_03445</name>
    <name evidence="8" type="ORF">GBB63_02095</name>
    <name evidence="7" type="ORF">GBB73_02130</name>
    <name evidence="6" type="ORF">GBC43_02600</name>
    <name evidence="5" type="ORF">GBC97_02750</name>
    <name evidence="3" type="ORF">GBJ98_05445</name>
    <name evidence="4" type="ORF">GBK06_05315</name>
    <name evidence="2" type="ORF">GBK08_02845</name>
    <name evidence="10" type="ORF">GT999_04280</name>
    <name evidence="11" type="ORF">GUA24_05015</name>
</gene>
<evidence type="ECO:0000313" key="20">
    <source>
        <dbReference type="Proteomes" id="UP000466472"/>
    </source>
</evidence>
<comment type="caution">
    <text evidence="10">The sequence shown here is derived from an EMBL/GenBank/DDBJ whole genome shotgun (WGS) entry which is preliminary data.</text>
</comment>
<evidence type="ECO:0000313" key="7">
    <source>
        <dbReference type="EMBL" id="KAB7339807.1"/>
    </source>
</evidence>
<evidence type="ECO:0000313" key="13">
    <source>
        <dbReference type="EMBL" id="RGL49591.1"/>
    </source>
</evidence>
<dbReference type="EMBL" id="WDVF01000004">
    <property type="protein sequence ID" value="KAB7136777.1"/>
    <property type="molecule type" value="Genomic_DNA"/>
</dbReference>
<evidence type="ECO:0000313" key="19">
    <source>
        <dbReference type="Proteomes" id="UP000461165"/>
    </source>
</evidence>
<evidence type="ECO:0000313" key="24">
    <source>
        <dbReference type="Proteomes" id="UP000491334"/>
    </source>
</evidence>
<feature type="transmembrane region" description="Helical" evidence="1">
    <location>
        <begin position="70"/>
        <end position="86"/>
    </location>
</feature>
<dbReference type="EMBL" id="WDRM01000003">
    <property type="protein sequence ID" value="KAB7339807.1"/>
    <property type="molecule type" value="Genomic_DNA"/>
</dbReference>
<evidence type="ECO:0000313" key="18">
    <source>
        <dbReference type="Proteomes" id="UP000460881"/>
    </source>
</evidence>
<dbReference type="Proteomes" id="UP000461165">
    <property type="component" value="Unassembled WGS sequence"/>
</dbReference>
<evidence type="ECO:0000313" key="23">
    <source>
        <dbReference type="Proteomes" id="UP000481350"/>
    </source>
</evidence>
<accession>A0A0A1GTZ5</accession>
<accession>E5XZP9</accession>
<organism evidence="10 20">
    <name type="scientific">Bifidobacterium longum</name>
    <dbReference type="NCBI Taxonomy" id="216816"/>
    <lineage>
        <taxon>Bacteria</taxon>
        <taxon>Bacillati</taxon>
        <taxon>Actinomycetota</taxon>
        <taxon>Actinomycetes</taxon>
        <taxon>Bifidobacteriales</taxon>
        <taxon>Bifidobacteriaceae</taxon>
        <taxon>Bifidobacterium</taxon>
    </lineage>
</organism>
<reference evidence="16 17" key="3">
    <citation type="journal article" date="2019" name="Nat. Med.">
        <title>A library of human gut bacterial isolates paired with longitudinal multiomics data enables mechanistic microbiome research.</title>
        <authorList>
            <person name="Poyet M."/>
            <person name="Groussin M."/>
            <person name="Gibbons S.M."/>
            <person name="Avila-Pacheco J."/>
            <person name="Jiang X."/>
            <person name="Kearney S.M."/>
            <person name="Perrotta A.R."/>
            <person name="Berdy B."/>
            <person name="Zhao S."/>
            <person name="Lieberman T.D."/>
            <person name="Swanson P.K."/>
            <person name="Smith M."/>
            <person name="Roesemann S."/>
            <person name="Alexander J.E."/>
            <person name="Rich S.A."/>
            <person name="Livny J."/>
            <person name="Vlamakis H."/>
            <person name="Clish C."/>
            <person name="Bullock K."/>
            <person name="Deik A."/>
            <person name="Scott J."/>
            <person name="Pierce K.A."/>
            <person name="Xavier R.J."/>
            <person name="Alm E.J."/>
        </authorList>
    </citation>
    <scope>NUCLEOTIDE SEQUENCE [LARGE SCALE GENOMIC DNA]</scope>
    <source>
        <strain evidence="6 17">BIOML-A118</strain>
        <strain evidence="5 19">BIOML-A166</strain>
        <strain evidence="3 23">BIOML-A283</strain>
        <strain evidence="4 24">BIOML-A284</strain>
        <strain evidence="2 22">BIOML-A320</strain>
        <strain evidence="9 21">BIOML-A37</strain>
        <strain evidence="10 20">BIOML-A395</strain>
        <strain evidence="11">BIOML-A409</strain>
        <strain evidence="8 18">BIOML-A55</strain>
        <strain evidence="7 16">BIOML-A65</strain>
    </source>
</reference>
<dbReference type="Proteomes" id="UP000261288">
    <property type="component" value="Unassembled WGS sequence"/>
</dbReference>
<dbReference type="EMBL" id="WDZP01000009">
    <property type="protein sequence ID" value="KAB6918634.1"/>
    <property type="molecule type" value="Genomic_DNA"/>
</dbReference>
<dbReference type="RefSeq" id="WP_007054417.1">
    <property type="nucleotide sequence ID" value="NZ_AP014658.1"/>
</dbReference>
<dbReference type="EMBL" id="NJNR01000016">
    <property type="protein sequence ID" value="RDX09408.1"/>
    <property type="molecule type" value="Genomic_DNA"/>
</dbReference>
<evidence type="ECO:0000313" key="9">
    <source>
        <dbReference type="EMBL" id="KAB7396220.1"/>
    </source>
</evidence>
<dbReference type="Proteomes" id="UP000460333">
    <property type="component" value="Unassembled WGS sequence"/>
</dbReference>
<dbReference type="EMBL" id="WXEF01000006">
    <property type="protein sequence ID" value="MZR88533.1"/>
    <property type="molecule type" value="Genomic_DNA"/>
</dbReference>
<name>A0A0A1GTZ5_BIFLN</name>
<dbReference type="Proteomes" id="UP000430971">
    <property type="component" value="Unassembled WGS sequence"/>
</dbReference>
<dbReference type="InterPro" id="IPR036259">
    <property type="entry name" value="MFS_trans_sf"/>
</dbReference>
<sequence>MKTAFVQSAFYAGYFIVAIPASLFIKKTSYKIGIMTGLAFFALGCFIFFVDRISASYPLSKVRETRVLTVYMIIGCVILLGTAFILPRHRAVGRRPVLPD</sequence>
<dbReference type="EMBL" id="WDZO01000009">
    <property type="protein sequence ID" value="KAB6913166.1"/>
    <property type="molecule type" value="Genomic_DNA"/>
</dbReference>
<evidence type="ECO:0000313" key="5">
    <source>
        <dbReference type="EMBL" id="KAB7136777.1"/>
    </source>
</evidence>
<evidence type="ECO:0000313" key="4">
    <source>
        <dbReference type="EMBL" id="KAB6918634.1"/>
    </source>
</evidence>
<feature type="transmembrane region" description="Helical" evidence="1">
    <location>
        <begin position="32"/>
        <end position="50"/>
    </location>
</feature>
<evidence type="ECO:0000313" key="6">
    <source>
        <dbReference type="EMBL" id="KAB7237134.1"/>
    </source>
</evidence>
<keyword evidence="1" id="KW-0812">Transmembrane</keyword>
<dbReference type="EMBL" id="WDRC01000003">
    <property type="protein sequence ID" value="KAB7360639.1"/>
    <property type="molecule type" value="Genomic_DNA"/>
</dbReference>
<evidence type="ECO:0000313" key="15">
    <source>
        <dbReference type="Proteomes" id="UP000261288"/>
    </source>
</evidence>
<evidence type="ECO:0000256" key="1">
    <source>
        <dbReference type="SAM" id="Phobius"/>
    </source>
</evidence>
<dbReference type="Proteomes" id="UP000257074">
    <property type="component" value="Unassembled WGS sequence"/>
</dbReference>
<reference evidence="13 15" key="2">
    <citation type="submission" date="2018-08" db="EMBL/GenBank/DDBJ databases">
        <title>A genome reference for cultivated species of the human gut microbiota.</title>
        <authorList>
            <person name="Zou Y."/>
            <person name="Xue W."/>
            <person name="Luo G."/>
        </authorList>
    </citation>
    <scope>NUCLEOTIDE SEQUENCE [LARGE SCALE GENOMIC DNA]</scope>
    <source>
        <strain evidence="13 15">TF06-45A</strain>
    </source>
</reference>
<dbReference type="Proteomes" id="UP000491334">
    <property type="component" value="Unassembled WGS sequence"/>
</dbReference>
<dbReference type="EMBL" id="WDQK01000004">
    <property type="protein sequence ID" value="KAB7396220.1"/>
    <property type="molecule type" value="Genomic_DNA"/>
</dbReference>
<dbReference type="EMBL" id="WEAY01000004">
    <property type="protein sequence ID" value="KAB6838619.1"/>
    <property type="molecule type" value="Genomic_DNA"/>
</dbReference>
<dbReference type="Proteomes" id="UP000466472">
    <property type="component" value="Unassembled WGS sequence"/>
</dbReference>
<evidence type="ECO:0000313" key="12">
    <source>
        <dbReference type="EMBL" id="RDX09408.1"/>
    </source>
</evidence>
<dbReference type="AlphaFoldDB" id="A0A0A1GTZ5"/>
<dbReference type="EMBL" id="WXDR01000006">
    <property type="protein sequence ID" value="MZU08391.1"/>
    <property type="molecule type" value="Genomic_DNA"/>
</dbReference>
<evidence type="ECO:0000313" key="14">
    <source>
        <dbReference type="Proteomes" id="UP000257074"/>
    </source>
</evidence>
<evidence type="ECO:0000313" key="16">
    <source>
        <dbReference type="Proteomes" id="UP000430971"/>
    </source>
</evidence>
<evidence type="ECO:0000313" key="22">
    <source>
        <dbReference type="Proteomes" id="UP000478746"/>
    </source>
</evidence>
<feature type="transmembrane region" description="Helical" evidence="1">
    <location>
        <begin position="6"/>
        <end position="25"/>
    </location>
</feature>
<evidence type="ECO:0000313" key="21">
    <source>
        <dbReference type="Proteomes" id="UP000468842"/>
    </source>
</evidence>
<dbReference type="Proteomes" id="UP000468842">
    <property type="component" value="Unassembled WGS sequence"/>
</dbReference>
<dbReference type="Proteomes" id="UP000481350">
    <property type="component" value="Unassembled WGS sequence"/>
</dbReference>
<dbReference type="Proteomes" id="UP000460881">
    <property type="component" value="Unassembled WGS sequence"/>
</dbReference>
<evidence type="ECO:0000313" key="2">
    <source>
        <dbReference type="EMBL" id="KAB6838619.1"/>
    </source>
</evidence>
<evidence type="ECO:0000313" key="11">
    <source>
        <dbReference type="EMBL" id="MZU08391.1"/>
    </source>
</evidence>
<keyword evidence="1" id="KW-0472">Membrane</keyword>
<evidence type="ECO:0000313" key="3">
    <source>
        <dbReference type="EMBL" id="KAB6913166.1"/>
    </source>
</evidence>